<dbReference type="EMBL" id="CP000931">
    <property type="protein sequence ID" value="ABZ76629.1"/>
    <property type="molecule type" value="Genomic_DNA"/>
</dbReference>
<proteinExistence type="predicted"/>
<reference evidence="1" key="1">
    <citation type="submission" date="2008-01" db="EMBL/GenBank/DDBJ databases">
        <title>Complete sequence of Shewanella halifaxensis HAW-EB4.</title>
        <authorList>
            <consortium name="US DOE Joint Genome Institute"/>
            <person name="Copeland A."/>
            <person name="Lucas S."/>
            <person name="Lapidus A."/>
            <person name="Glavina del Rio T."/>
            <person name="Dalin E."/>
            <person name="Tice H."/>
            <person name="Bruce D."/>
            <person name="Goodwin L."/>
            <person name="Pitluck S."/>
            <person name="Sims D."/>
            <person name="Brettin T."/>
            <person name="Detter J.C."/>
            <person name="Han C."/>
            <person name="Kuske C.R."/>
            <person name="Schmutz J."/>
            <person name="Larimer F."/>
            <person name="Land M."/>
            <person name="Hauser L."/>
            <person name="Kyrpides N."/>
            <person name="Kim E."/>
            <person name="Zhao J.-S."/>
            <person name="Richardson P."/>
        </authorList>
    </citation>
    <scope>NUCLEOTIDE SEQUENCE [LARGE SCALE GENOMIC DNA]</scope>
    <source>
        <strain evidence="1">HAW-EB4</strain>
    </source>
</reference>
<dbReference type="eggNOG" id="ENOG50301GD">
    <property type="taxonomic scope" value="Bacteria"/>
</dbReference>
<name>B0TTR1_SHEHH</name>
<sequence length="168" mass="19752">MQKKIDNAGQSWQYHQQKPTAGRKLKLLEAEELLVALPLIYRLISLAEVEKRKDWFCEFEKTGEREQLYIMLTESLSSLNKIRKQANGVDNALEQTNLLLNRYFSDHGWRMVRKELSQIKKRKKKSHIEIGNDLVIKLKEFMASNQIDTFDQAIDHLLSEYPKSSEEN</sequence>
<dbReference type="RefSeq" id="WP_012277159.1">
    <property type="nucleotide sequence ID" value="NC_010334.1"/>
</dbReference>
<keyword evidence="2" id="KW-1185">Reference proteome</keyword>
<protein>
    <submittedName>
        <fullName evidence="1">Uncharacterized protein</fullName>
    </submittedName>
</protein>
<evidence type="ECO:0000313" key="1">
    <source>
        <dbReference type="EMBL" id="ABZ76629.1"/>
    </source>
</evidence>
<dbReference type="Proteomes" id="UP000001317">
    <property type="component" value="Chromosome"/>
</dbReference>
<evidence type="ECO:0000313" key="2">
    <source>
        <dbReference type="Proteomes" id="UP000001317"/>
    </source>
</evidence>
<dbReference type="HOGENOM" id="CLU_1601580_0_0_6"/>
<dbReference type="OrthoDB" id="6264288at2"/>
<accession>B0TTR1</accession>
<gene>
    <name evidence="1" type="ordered locus">Shal_2068</name>
</gene>
<dbReference type="AlphaFoldDB" id="B0TTR1"/>
<organism evidence="1 2">
    <name type="scientific">Shewanella halifaxensis (strain HAW-EB4)</name>
    <dbReference type="NCBI Taxonomy" id="458817"/>
    <lineage>
        <taxon>Bacteria</taxon>
        <taxon>Pseudomonadati</taxon>
        <taxon>Pseudomonadota</taxon>
        <taxon>Gammaproteobacteria</taxon>
        <taxon>Alteromonadales</taxon>
        <taxon>Shewanellaceae</taxon>
        <taxon>Shewanella</taxon>
    </lineage>
</organism>
<dbReference type="KEGG" id="shl:Shal_2068"/>